<organism evidence="1">
    <name type="scientific">unidentified microorganism</name>
    <dbReference type="NCBI Taxonomy" id="81726"/>
    <lineage>
        <taxon>unclassified sequences</taxon>
        <taxon>environmental samples</taxon>
    </lineage>
</organism>
<dbReference type="SUPFAM" id="SSF52266">
    <property type="entry name" value="SGNH hydrolase"/>
    <property type="match status" value="1"/>
</dbReference>
<name>Q2YI79_9ZZZZ</name>
<accession>Q2YI79</accession>
<dbReference type="CDD" id="cd19958">
    <property type="entry name" value="pyocin_knob"/>
    <property type="match status" value="1"/>
</dbReference>
<reference evidence="1" key="1">
    <citation type="journal article" date="2005" name="Environ. Microbiol.">
        <title>Novel hydrolase diversity retrieved from a metagenome library of bovine rumen microflora.</title>
        <authorList>
            <person name="Ferrer M."/>
            <person name="Golyshina O.V."/>
            <person name="Chernikova T.N."/>
            <person name="Khachane A.N."/>
            <person name="Reyes-Duarte D."/>
            <person name="Santos V.A.P.M.D."/>
            <person name="Strompl C."/>
            <person name="Elborough K."/>
            <person name="Jarvis G."/>
            <person name="Neef A."/>
            <person name="Yakimov M.M."/>
            <person name="Timmis K.N."/>
            <person name="Golyshin P.N."/>
        </authorList>
    </citation>
    <scope>NUCLEOTIDE SEQUENCE</scope>
</reference>
<dbReference type="Pfam" id="PF16255">
    <property type="entry name" value="Lipase_GDSL_lke"/>
    <property type="match status" value="1"/>
</dbReference>
<dbReference type="AlphaFoldDB" id="Q2YI79"/>
<protein>
    <submittedName>
        <fullName evidence="1">Family II esterase</fullName>
    </submittedName>
</protein>
<dbReference type="EMBL" id="AM050331">
    <property type="protein sequence ID" value="CAJ19124.1"/>
    <property type="molecule type" value="Genomic_DNA"/>
</dbReference>
<proteinExistence type="predicted"/>
<sequence>MADISTELQDIEQAKYGREVRGSIYTALEKMNEETTAAYSRAHMYKALSDEEISALGADSAKLVDPGNYYINKAKNWINVPDTAYTWAYIVLQFNANYVSQIAVNMSDTSANQVYWRLVRISTGVPYNDWQDVTGSAEIAALTEAVTGLSTKAVAAKGGLSDASDINQIYEPGVRAYYNTSYTPQNWPENVGLGTLITLAATSERTPSPLNRVQFISASQTDKLYFRAGTAIASNPQWGEWKEIETVAPGQAYDPDYALTYKGALTSAKNLNDETYWHSGMWVFYTLSQRPTNWPANASLGKLIVFGNGPSLSNTNMWVVQMVITRDQNTVWTRTGRGSDVWTAWKQVGGDTAQSRLYGKKCSIYGDSISTFDGYTSINMYPESSNPTVTDVSMTWWMRTINGLGMTFLKNASIGGRCVTEARHAAAVTHRTSAAYLQSNVDKLKDGSTLPDVIIVKIGVNDYNHGAWLGEFEDTRPFETETKTNYSTGTTTIQGIIPEFEDGVDGTAEQAPENAKNFTQGYQIMLRRLMQTYPLAEIWCCTIQHQKPKAHSAASPSTIADYDLREDDPEVNNKGESLQAYNNIIRKVAAQFGAHVLEHDKCGITRYNMNTYLGDTLHPNNSGMILIAEESIRTMR</sequence>
<evidence type="ECO:0000313" key="1">
    <source>
        <dbReference type="EMBL" id="CAJ19124.1"/>
    </source>
</evidence>
<dbReference type="InterPro" id="IPR032588">
    <property type="entry name" value="Lipase_GDSL_lke"/>
</dbReference>
<dbReference type="InterPro" id="IPR036514">
    <property type="entry name" value="SGNH_hydro_sf"/>
</dbReference>
<dbReference type="Gene3D" id="3.40.50.1110">
    <property type="entry name" value="SGNH hydrolase"/>
    <property type="match status" value="1"/>
</dbReference>